<dbReference type="OrthoDB" id="265717at2759"/>
<evidence type="ECO:0000313" key="7">
    <source>
        <dbReference type="Proteomes" id="UP000714275"/>
    </source>
</evidence>
<dbReference type="Pfam" id="PF01753">
    <property type="entry name" value="zf-MYND"/>
    <property type="match status" value="1"/>
</dbReference>
<accession>A0A9P7D091</accession>
<dbReference type="SUPFAM" id="SSF144232">
    <property type="entry name" value="HIT/MYND zinc finger-like"/>
    <property type="match status" value="1"/>
</dbReference>
<reference evidence="6" key="1">
    <citation type="journal article" date="2020" name="New Phytol.">
        <title>Comparative genomics reveals dynamic genome evolution in host specialist ectomycorrhizal fungi.</title>
        <authorList>
            <person name="Lofgren L.A."/>
            <person name="Nguyen N.H."/>
            <person name="Vilgalys R."/>
            <person name="Ruytinx J."/>
            <person name="Liao H.L."/>
            <person name="Branco S."/>
            <person name="Kuo A."/>
            <person name="LaButti K."/>
            <person name="Lipzen A."/>
            <person name="Andreopoulos W."/>
            <person name="Pangilinan J."/>
            <person name="Riley R."/>
            <person name="Hundley H."/>
            <person name="Na H."/>
            <person name="Barry K."/>
            <person name="Grigoriev I.V."/>
            <person name="Stajich J.E."/>
            <person name="Kennedy P.G."/>
        </authorList>
    </citation>
    <scope>NUCLEOTIDE SEQUENCE</scope>
    <source>
        <strain evidence="6">DOB743</strain>
    </source>
</reference>
<keyword evidence="2 4" id="KW-0863">Zinc-finger</keyword>
<keyword evidence="1" id="KW-0479">Metal-binding</keyword>
<evidence type="ECO:0000256" key="1">
    <source>
        <dbReference type="ARBA" id="ARBA00022723"/>
    </source>
</evidence>
<dbReference type="InterPro" id="IPR002893">
    <property type="entry name" value="Znf_MYND"/>
</dbReference>
<keyword evidence="3" id="KW-0862">Zinc</keyword>
<keyword evidence="7" id="KW-1185">Reference proteome</keyword>
<evidence type="ECO:0000256" key="3">
    <source>
        <dbReference type="ARBA" id="ARBA00022833"/>
    </source>
</evidence>
<evidence type="ECO:0000256" key="4">
    <source>
        <dbReference type="PROSITE-ProRule" id="PRU00134"/>
    </source>
</evidence>
<protein>
    <recommendedName>
        <fullName evidence="5">MYND-type domain-containing protein</fullName>
    </recommendedName>
</protein>
<feature type="domain" description="MYND-type" evidence="5">
    <location>
        <begin position="152"/>
        <end position="196"/>
    </location>
</feature>
<dbReference type="EMBL" id="JABBWD010000042">
    <property type="protein sequence ID" value="KAG1774393.1"/>
    <property type="molecule type" value="Genomic_DNA"/>
</dbReference>
<evidence type="ECO:0000259" key="5">
    <source>
        <dbReference type="PROSITE" id="PS50865"/>
    </source>
</evidence>
<name>A0A9P7D091_9AGAM</name>
<dbReference type="Gene3D" id="6.10.140.2220">
    <property type="match status" value="1"/>
</dbReference>
<dbReference type="AlphaFoldDB" id="A0A9P7D091"/>
<comment type="caution">
    <text evidence="6">The sequence shown here is derived from an EMBL/GenBank/DDBJ whole genome shotgun (WGS) entry which is preliminary data.</text>
</comment>
<proteinExistence type="predicted"/>
<organism evidence="6 7">
    <name type="scientific">Suillus placidus</name>
    <dbReference type="NCBI Taxonomy" id="48579"/>
    <lineage>
        <taxon>Eukaryota</taxon>
        <taxon>Fungi</taxon>
        <taxon>Dikarya</taxon>
        <taxon>Basidiomycota</taxon>
        <taxon>Agaricomycotina</taxon>
        <taxon>Agaricomycetes</taxon>
        <taxon>Agaricomycetidae</taxon>
        <taxon>Boletales</taxon>
        <taxon>Suillineae</taxon>
        <taxon>Suillaceae</taxon>
        <taxon>Suillus</taxon>
    </lineage>
</organism>
<dbReference type="PROSITE" id="PS01360">
    <property type="entry name" value="ZF_MYND_1"/>
    <property type="match status" value="1"/>
</dbReference>
<dbReference type="GO" id="GO:0008270">
    <property type="term" value="F:zinc ion binding"/>
    <property type="evidence" value="ECO:0007669"/>
    <property type="project" value="UniProtKB-KW"/>
</dbReference>
<evidence type="ECO:0000256" key="2">
    <source>
        <dbReference type="ARBA" id="ARBA00022771"/>
    </source>
</evidence>
<evidence type="ECO:0000313" key="6">
    <source>
        <dbReference type="EMBL" id="KAG1774393.1"/>
    </source>
</evidence>
<dbReference type="PROSITE" id="PS50865">
    <property type="entry name" value="ZF_MYND_2"/>
    <property type="match status" value="1"/>
</dbReference>
<dbReference type="Proteomes" id="UP000714275">
    <property type="component" value="Unassembled WGS sequence"/>
</dbReference>
<sequence length="219" mass="24839">MPKSKKPQSLLRNTFNFPAFNGLPDEPENEIDLKYYDDGPFGFKPSQHWCFLGEIVDSIGLVRTLLRVKDKDGQVVTTGLYTDDRGEALAPQIKEGHTVAVLYGEQHGFLDMSVGIRVEDASNIKIIPCSLEQLLKASDRATTLRKGQPGRCGSCGKQENASDNTHLRLCSRCRHALYCGEDCQRKAWEDGHKADCKALVGLRWFTERNWRTFHDWFSF</sequence>
<gene>
    <name evidence="6" type="ORF">EV702DRAFT_1125101</name>
</gene>